<organism evidence="1 2">
    <name type="scientific">Pseudomonas oryzihabitans</name>
    <dbReference type="NCBI Taxonomy" id="47885"/>
    <lineage>
        <taxon>Bacteria</taxon>
        <taxon>Pseudomonadati</taxon>
        <taxon>Pseudomonadota</taxon>
        <taxon>Gammaproteobacteria</taxon>
        <taxon>Pseudomonadales</taxon>
        <taxon>Pseudomonadaceae</taxon>
        <taxon>Pseudomonas</taxon>
    </lineage>
</organism>
<sequence length="241" mass="26914">MIYHVPKGGKRDATTAKKLQGQGVTVGIPDICIDLARCGYFGTRIGFKLNRVHKSTVSPVQRETLDHLSEAGFLAWVCVGFEDAPSHHRLFAPTQNRGHPVITMQHTIHDIAAQILGRSLVVLPSHLDKAHVAAPDNAQELVDEIHAIAALRMGTATDDELRRRCRVLEEQRSQCFVRISTAQGLRSGRGQDDRFLSWKDSSTIDRAAQEKNQRDMSRAQSEKVLIIEEIDRRTNAQVARP</sequence>
<dbReference type="Proteomes" id="UP000064137">
    <property type="component" value="Chromosome"/>
</dbReference>
<dbReference type="RefSeq" id="WP_059315486.1">
    <property type="nucleotide sequence ID" value="NZ_CP013987.1"/>
</dbReference>
<protein>
    <submittedName>
        <fullName evidence="1">Uncharacterized protein</fullName>
    </submittedName>
</protein>
<name>A0A0U4XV07_9PSED</name>
<dbReference type="KEGG" id="por:APT59_14370"/>
<reference evidence="1 2" key="1">
    <citation type="submission" date="2016-01" db="EMBL/GenBank/DDBJ databases">
        <title>Annotation of Pseudomonas oryzihabitans USDA-ARS-USMARC-56511.</title>
        <authorList>
            <person name="Harhay G.P."/>
            <person name="Harhay D.M."/>
            <person name="Smith T.P.L."/>
            <person name="Bono J.L."/>
            <person name="Heaton M.P."/>
            <person name="Clawson M.L."/>
            <person name="Chitko-Mckown C.G."/>
            <person name="Capik S.F."/>
            <person name="DeDonder K.D."/>
            <person name="Apley M.D."/>
            <person name="Lubbers B.V."/>
            <person name="White B.J."/>
            <person name="Larson R.L."/>
        </authorList>
    </citation>
    <scope>NUCLEOTIDE SEQUENCE [LARGE SCALE GENOMIC DNA]</scope>
    <source>
        <strain evidence="1 2">USDA-ARS-USMARC-56511</strain>
    </source>
</reference>
<dbReference type="GO" id="GO:0003676">
    <property type="term" value="F:nucleic acid binding"/>
    <property type="evidence" value="ECO:0007669"/>
    <property type="project" value="InterPro"/>
</dbReference>
<accession>A0A0U4XV07</accession>
<gene>
    <name evidence="1" type="ORF">APT59_14370</name>
</gene>
<dbReference type="InterPro" id="IPR011856">
    <property type="entry name" value="tRNA_endonuc-like_dom_sf"/>
</dbReference>
<proteinExistence type="predicted"/>
<evidence type="ECO:0000313" key="1">
    <source>
        <dbReference type="EMBL" id="ALZ85321.1"/>
    </source>
</evidence>
<dbReference type="AlphaFoldDB" id="A0A0U4XV07"/>
<evidence type="ECO:0000313" key="2">
    <source>
        <dbReference type="Proteomes" id="UP000064137"/>
    </source>
</evidence>
<dbReference type="Gene3D" id="3.40.1350.10">
    <property type="match status" value="1"/>
</dbReference>
<dbReference type="EMBL" id="CP013987">
    <property type="protein sequence ID" value="ALZ85321.1"/>
    <property type="molecule type" value="Genomic_DNA"/>
</dbReference>